<proteinExistence type="predicted"/>
<evidence type="ECO:0000313" key="3">
    <source>
        <dbReference type="Proteomes" id="UP000289184"/>
    </source>
</evidence>
<dbReference type="SUPFAM" id="SSF89796">
    <property type="entry name" value="CoA-transferase family III (CaiB/BaiF)"/>
    <property type="match status" value="1"/>
</dbReference>
<dbReference type="RefSeq" id="WP_129529023.1">
    <property type="nucleotide sequence ID" value="NZ_UFQB01000017.1"/>
</dbReference>
<dbReference type="Proteomes" id="UP000289184">
    <property type="component" value="Unassembled WGS sequence"/>
</dbReference>
<evidence type="ECO:0000256" key="1">
    <source>
        <dbReference type="ARBA" id="ARBA00022679"/>
    </source>
</evidence>
<evidence type="ECO:0000313" key="2">
    <source>
        <dbReference type="EMBL" id="SSW68856.1"/>
    </source>
</evidence>
<dbReference type="EC" id="2.8.3.19" evidence="2"/>
<keyword evidence="3" id="KW-1185">Reference proteome</keyword>
<dbReference type="Pfam" id="PF02515">
    <property type="entry name" value="CoA_transf_3"/>
    <property type="match status" value="1"/>
</dbReference>
<dbReference type="OrthoDB" id="5294844at2"/>
<name>A0A446CLP6_9BURK</name>
<dbReference type="GO" id="GO:0008410">
    <property type="term" value="F:CoA-transferase activity"/>
    <property type="evidence" value="ECO:0007669"/>
    <property type="project" value="TreeGrafter"/>
</dbReference>
<dbReference type="InterPro" id="IPR023606">
    <property type="entry name" value="CoA-Trfase_III_dom_1_sf"/>
</dbReference>
<gene>
    <name evidence="2" type="primary">yfdE_8</name>
    <name evidence="2" type="ORF">AGI3411_03912</name>
</gene>
<dbReference type="Gene3D" id="3.30.1540.10">
    <property type="entry name" value="formyl-coa transferase, domain 3"/>
    <property type="match status" value="1"/>
</dbReference>
<dbReference type="InterPro" id="IPR003673">
    <property type="entry name" value="CoA-Trfase_fam_III"/>
</dbReference>
<keyword evidence="1 2" id="KW-0808">Transferase</keyword>
<dbReference type="InterPro" id="IPR044855">
    <property type="entry name" value="CoA-Trfase_III_dom3_sf"/>
</dbReference>
<sequence length="369" mass="39710">MDLRFGALTGIKVIDASRVLGGPYCGQILGDHGADVIKVEGPSGDDTRQWGPPDLGPNAAYFAGANRNKRSIVLDLQRVADRSRFMEMLADADVLIENFKPSTLRKWGWQANEFIDRHPRLVHCRVSGFGPDGPYGGLPAYDTAVQAQCGLMSVNGSAESGPLRVGLPVVDMTTGLNAAIGVLLALRAREITGRGQSVETTLYANAISMLHPHASNFLGTGACPTPTGNAHPNIYPYDSFETSSASIYLAIGNDSQFRTLCRHLDLDALPQDPRYATNPARSVHRHSLRPILESALLPADGRELVGRLARDGVPAAMIGNVRDALEDPQTRHMGLLVDMDPGYRGIASPIRLSDTPPTYRCPPPVFPGT</sequence>
<reference evidence="2 3" key="1">
    <citation type="submission" date="2018-07" db="EMBL/GenBank/DDBJ databases">
        <authorList>
            <person name="Peeters C."/>
        </authorList>
    </citation>
    <scope>NUCLEOTIDE SEQUENCE [LARGE SCALE GENOMIC DNA]</scope>
    <source>
        <strain evidence="2 3">LMG 3411</strain>
    </source>
</reference>
<protein>
    <submittedName>
        <fullName evidence="2">Acetyl-CoA:oxalate CoA-transferase</fullName>
        <ecNumber evidence="2">2.8.3.19</ecNumber>
    </submittedName>
</protein>
<dbReference type="AlphaFoldDB" id="A0A446CLP6"/>
<dbReference type="InterPro" id="IPR050483">
    <property type="entry name" value="CoA-transferase_III_domain"/>
</dbReference>
<dbReference type="EMBL" id="UFQB01000017">
    <property type="protein sequence ID" value="SSW68856.1"/>
    <property type="molecule type" value="Genomic_DNA"/>
</dbReference>
<accession>A0A446CLP6</accession>
<dbReference type="PANTHER" id="PTHR48207">
    <property type="entry name" value="SUCCINATE--HYDROXYMETHYLGLUTARATE COA-TRANSFERASE"/>
    <property type="match status" value="1"/>
</dbReference>
<dbReference type="PANTHER" id="PTHR48207:SF3">
    <property type="entry name" value="SUCCINATE--HYDROXYMETHYLGLUTARATE COA-TRANSFERASE"/>
    <property type="match status" value="1"/>
</dbReference>
<dbReference type="Gene3D" id="3.40.50.10540">
    <property type="entry name" value="Crotonobetainyl-coa:carnitine coa-transferase, domain 1"/>
    <property type="match status" value="1"/>
</dbReference>
<organism evidence="2 3">
    <name type="scientific">Achromobacter agilis</name>
    <dbReference type="NCBI Taxonomy" id="1353888"/>
    <lineage>
        <taxon>Bacteria</taxon>
        <taxon>Pseudomonadati</taxon>
        <taxon>Pseudomonadota</taxon>
        <taxon>Betaproteobacteria</taxon>
        <taxon>Burkholderiales</taxon>
        <taxon>Alcaligenaceae</taxon>
        <taxon>Achromobacter</taxon>
    </lineage>
</organism>